<gene>
    <name evidence="1" type="ORF">Q0590_25350</name>
</gene>
<evidence type="ECO:0000313" key="2">
    <source>
        <dbReference type="Proteomes" id="UP001168528"/>
    </source>
</evidence>
<reference evidence="1" key="1">
    <citation type="submission" date="2023-07" db="EMBL/GenBank/DDBJ databases">
        <title>The genome sequence of Rhodocytophaga aerolata KACC 12507.</title>
        <authorList>
            <person name="Zhang X."/>
        </authorList>
    </citation>
    <scope>NUCLEOTIDE SEQUENCE</scope>
    <source>
        <strain evidence="1">KACC 12507</strain>
    </source>
</reference>
<organism evidence="1 2">
    <name type="scientific">Rhodocytophaga aerolata</name>
    <dbReference type="NCBI Taxonomy" id="455078"/>
    <lineage>
        <taxon>Bacteria</taxon>
        <taxon>Pseudomonadati</taxon>
        <taxon>Bacteroidota</taxon>
        <taxon>Cytophagia</taxon>
        <taxon>Cytophagales</taxon>
        <taxon>Rhodocytophagaceae</taxon>
        <taxon>Rhodocytophaga</taxon>
    </lineage>
</organism>
<dbReference type="Proteomes" id="UP001168528">
    <property type="component" value="Unassembled WGS sequence"/>
</dbReference>
<name>A0ABT8RC94_9BACT</name>
<accession>A0ABT8RC94</accession>
<dbReference type="RefSeq" id="WP_302040433.1">
    <property type="nucleotide sequence ID" value="NZ_JAUKPO010000020.1"/>
</dbReference>
<dbReference type="EMBL" id="JAUKPO010000020">
    <property type="protein sequence ID" value="MDO1449629.1"/>
    <property type="molecule type" value="Genomic_DNA"/>
</dbReference>
<comment type="caution">
    <text evidence="1">The sequence shown here is derived from an EMBL/GenBank/DDBJ whole genome shotgun (WGS) entry which is preliminary data.</text>
</comment>
<sequence>MTDLIIKLDDKDQAQATKMAERVKKVLAAEFGITVEITTKKTKTGIVKQVTIKKASPLDKMTKGKNLAGRIKQGLDEVKLMQEGKLQRRSAMDLVKELKNSK</sequence>
<proteinExistence type="predicted"/>
<keyword evidence="2" id="KW-1185">Reference proteome</keyword>
<evidence type="ECO:0000313" key="1">
    <source>
        <dbReference type="EMBL" id="MDO1449629.1"/>
    </source>
</evidence>
<protein>
    <submittedName>
        <fullName evidence="1">Uncharacterized protein</fullName>
    </submittedName>
</protein>